<organism evidence="1 2">
    <name type="scientific">Chondrus crispus</name>
    <name type="common">Carrageen Irish moss</name>
    <name type="synonym">Polymorpha crispa</name>
    <dbReference type="NCBI Taxonomy" id="2769"/>
    <lineage>
        <taxon>Eukaryota</taxon>
        <taxon>Rhodophyta</taxon>
        <taxon>Florideophyceae</taxon>
        <taxon>Rhodymeniophycidae</taxon>
        <taxon>Gigartinales</taxon>
        <taxon>Gigartinaceae</taxon>
        <taxon>Chondrus</taxon>
    </lineage>
</organism>
<dbReference type="EMBL" id="HG001579">
    <property type="protein sequence ID" value="CDF32762.1"/>
    <property type="molecule type" value="Genomic_DNA"/>
</dbReference>
<dbReference type="AlphaFoldDB" id="R7Q2E4"/>
<evidence type="ECO:0000313" key="2">
    <source>
        <dbReference type="Proteomes" id="UP000012073"/>
    </source>
</evidence>
<dbReference type="Gramene" id="CDF32762">
    <property type="protein sequence ID" value="CDF32762"/>
    <property type="gene ID" value="CHC_T00001629001"/>
</dbReference>
<name>R7Q2E4_CHOCR</name>
<accession>R7Q2E4</accession>
<dbReference type="GeneID" id="17320276"/>
<protein>
    <submittedName>
        <fullName evidence="1">Uncharacterized protein</fullName>
    </submittedName>
</protein>
<dbReference type="KEGG" id="ccp:CHC_T00001629001"/>
<dbReference type="Proteomes" id="UP000012073">
    <property type="component" value="Unassembled WGS sequence"/>
</dbReference>
<reference evidence="2" key="1">
    <citation type="journal article" date="2013" name="Proc. Natl. Acad. Sci. U.S.A.">
        <title>Genome structure and metabolic features in the red seaweed Chondrus crispus shed light on evolution of the Archaeplastida.</title>
        <authorList>
            <person name="Collen J."/>
            <person name="Porcel B."/>
            <person name="Carre W."/>
            <person name="Ball S.G."/>
            <person name="Chaparro C."/>
            <person name="Tonon T."/>
            <person name="Barbeyron T."/>
            <person name="Michel G."/>
            <person name="Noel B."/>
            <person name="Valentin K."/>
            <person name="Elias M."/>
            <person name="Artiguenave F."/>
            <person name="Arun A."/>
            <person name="Aury J.M."/>
            <person name="Barbosa-Neto J.F."/>
            <person name="Bothwell J.H."/>
            <person name="Bouget F.Y."/>
            <person name="Brillet L."/>
            <person name="Cabello-Hurtado F."/>
            <person name="Capella-Gutierrez S."/>
            <person name="Charrier B."/>
            <person name="Cladiere L."/>
            <person name="Cock J.M."/>
            <person name="Coelho S.M."/>
            <person name="Colleoni C."/>
            <person name="Czjzek M."/>
            <person name="Da Silva C."/>
            <person name="Delage L."/>
            <person name="Denoeud F."/>
            <person name="Deschamps P."/>
            <person name="Dittami S.M."/>
            <person name="Gabaldon T."/>
            <person name="Gachon C.M."/>
            <person name="Groisillier A."/>
            <person name="Herve C."/>
            <person name="Jabbari K."/>
            <person name="Katinka M."/>
            <person name="Kloareg B."/>
            <person name="Kowalczyk N."/>
            <person name="Labadie K."/>
            <person name="Leblanc C."/>
            <person name="Lopez P.J."/>
            <person name="McLachlan D.H."/>
            <person name="Meslet-Cladiere L."/>
            <person name="Moustafa A."/>
            <person name="Nehr Z."/>
            <person name="Nyvall Collen P."/>
            <person name="Panaud O."/>
            <person name="Partensky F."/>
            <person name="Poulain J."/>
            <person name="Rensing S.A."/>
            <person name="Rousvoal S."/>
            <person name="Samson G."/>
            <person name="Symeonidi A."/>
            <person name="Weissenbach J."/>
            <person name="Zambounis A."/>
            <person name="Wincker P."/>
            <person name="Boyen C."/>
        </authorList>
    </citation>
    <scope>NUCLEOTIDE SEQUENCE [LARGE SCALE GENOMIC DNA]</scope>
    <source>
        <strain evidence="2">cv. Stackhouse</strain>
    </source>
</reference>
<keyword evidence="2" id="KW-1185">Reference proteome</keyword>
<dbReference type="RefSeq" id="XP_005712563.1">
    <property type="nucleotide sequence ID" value="XM_005712506.1"/>
</dbReference>
<proteinExistence type="predicted"/>
<evidence type="ECO:0000313" key="1">
    <source>
        <dbReference type="EMBL" id="CDF32762.1"/>
    </source>
</evidence>
<gene>
    <name evidence="1" type="ORF">CHC_T00001629001</name>
</gene>
<sequence>MSPTFRMPSTLEPDQLVIWIPIPSLGYPAELRRTRGAHVPDTLYAPNASDAPDARALMRLEARGTHRPTKLRCVFGTVQGCGRTLSRWQYRACGRGKDALLLVSSPRRRRPPST</sequence>